<accession>A0ABU2W2Z3</accession>
<organism evidence="1 2">
    <name type="scientific">Streptomyces stephensoniae</name>
    <dbReference type="NCBI Taxonomy" id="3375367"/>
    <lineage>
        <taxon>Bacteria</taxon>
        <taxon>Bacillati</taxon>
        <taxon>Actinomycetota</taxon>
        <taxon>Actinomycetes</taxon>
        <taxon>Kitasatosporales</taxon>
        <taxon>Streptomycetaceae</taxon>
        <taxon>Streptomyces</taxon>
    </lineage>
</organism>
<protein>
    <submittedName>
        <fullName evidence="1">Uncharacterized protein</fullName>
    </submittedName>
</protein>
<proteinExistence type="predicted"/>
<reference evidence="2" key="1">
    <citation type="submission" date="2023-07" db="EMBL/GenBank/DDBJ databases">
        <title>30 novel species of actinomycetes from the DSMZ collection.</title>
        <authorList>
            <person name="Nouioui I."/>
        </authorList>
    </citation>
    <scope>NUCLEOTIDE SEQUENCE [LARGE SCALE GENOMIC DNA]</scope>
    <source>
        <strain evidence="2">DSM 40932</strain>
    </source>
</reference>
<name>A0ABU2W2Z3_9ACTN</name>
<evidence type="ECO:0000313" key="2">
    <source>
        <dbReference type="Proteomes" id="UP001180556"/>
    </source>
</evidence>
<dbReference type="Proteomes" id="UP001180556">
    <property type="component" value="Unassembled WGS sequence"/>
</dbReference>
<keyword evidence="2" id="KW-1185">Reference proteome</keyword>
<dbReference type="RefSeq" id="WP_311600692.1">
    <property type="nucleotide sequence ID" value="NZ_JAVRFG010000020.1"/>
</dbReference>
<sequence>MSELVEFEDLAQVEVLLRAGMELKFEAPDADGVLLGSPVYAAAPARLRDGLREALRTGPLQDRVKAHDEWYRLAGHPHRWAVLAERAAAHPRWHGLTGSEAREYVEALASPLTVDDEAYRAVRALTDAGP</sequence>
<comment type="caution">
    <text evidence="1">The sequence shown here is derived from an EMBL/GenBank/DDBJ whole genome shotgun (WGS) entry which is preliminary data.</text>
</comment>
<dbReference type="EMBL" id="JAVRFG010000020">
    <property type="protein sequence ID" value="MDT0492233.1"/>
    <property type="molecule type" value="Genomic_DNA"/>
</dbReference>
<gene>
    <name evidence="1" type="ORF">RM717_17125</name>
</gene>
<evidence type="ECO:0000313" key="1">
    <source>
        <dbReference type="EMBL" id="MDT0492233.1"/>
    </source>
</evidence>